<organism evidence="3 7">
    <name type="scientific">Acinetobacter terrae</name>
    <dbReference type="NCBI Taxonomy" id="2731247"/>
    <lineage>
        <taxon>Bacteria</taxon>
        <taxon>Pseudomonadati</taxon>
        <taxon>Pseudomonadota</taxon>
        <taxon>Gammaproteobacteria</taxon>
        <taxon>Moraxellales</taxon>
        <taxon>Moraxellaceae</taxon>
        <taxon>Acinetobacter</taxon>
        <taxon>Acinetobacter Taxon 24</taxon>
    </lineage>
</organism>
<gene>
    <name evidence="2" type="ORF">HLH11_02390</name>
    <name evidence="4" type="ORF">HLH13_13505</name>
    <name evidence="3" type="ORF">HLH17_17755</name>
</gene>
<sequence>MKYIVLLSILVCFLIASVLSFGIGLYLKDLFFLAIGGLLILASILIFFEYKKIKNDPFLE</sequence>
<dbReference type="EMBL" id="JABERH010000003">
    <property type="protein sequence ID" value="NNH37511.1"/>
    <property type="molecule type" value="Genomic_DNA"/>
</dbReference>
<dbReference type="Proteomes" id="UP000546536">
    <property type="component" value="Unassembled WGS sequence"/>
</dbReference>
<dbReference type="Proteomes" id="UP000532147">
    <property type="component" value="Unassembled WGS sequence"/>
</dbReference>
<accession>A0A7Y2RIW0</accession>
<evidence type="ECO:0000313" key="5">
    <source>
        <dbReference type="Proteomes" id="UP000532147"/>
    </source>
</evidence>
<accession>A0A7Y2S1Y3</accession>
<evidence type="ECO:0000313" key="2">
    <source>
        <dbReference type="EMBL" id="NNH37511.1"/>
    </source>
</evidence>
<evidence type="ECO:0000256" key="1">
    <source>
        <dbReference type="SAM" id="Phobius"/>
    </source>
</evidence>
<reference evidence="5 6" key="1">
    <citation type="submission" date="2020-04" db="EMBL/GenBank/DDBJ databases">
        <title>Acinetobacter Taxon 24.</title>
        <authorList>
            <person name="Nemec A."/>
            <person name="Radolfova-Krizova L."/>
            <person name="Higgins P.G."/>
            <person name="Spanelova P."/>
        </authorList>
    </citation>
    <scope>NUCLEOTIDE SEQUENCE [LARGE SCALE GENOMIC DNA]</scope>
    <source>
        <strain evidence="4 6">ANC 4279</strain>
        <strain evidence="2 5">ANC 4280</strain>
        <strain evidence="3 7">ANC 5380</strain>
    </source>
</reference>
<dbReference type="EMBL" id="JABERG010000017">
    <property type="protein sequence ID" value="NNH88706.1"/>
    <property type="molecule type" value="Genomic_DNA"/>
</dbReference>
<comment type="caution">
    <text evidence="3">The sequence shown here is derived from an EMBL/GenBank/DDBJ whole genome shotgun (WGS) entry which is preliminary data.</text>
</comment>
<evidence type="ECO:0000313" key="4">
    <source>
        <dbReference type="EMBL" id="NNH88706.1"/>
    </source>
</evidence>
<dbReference type="Proteomes" id="UP000569202">
    <property type="component" value="Unassembled WGS sequence"/>
</dbReference>
<dbReference type="RefSeq" id="WP_171533315.1">
    <property type="nucleotide sequence ID" value="NZ_JABERG010000017.1"/>
</dbReference>
<keyword evidence="1" id="KW-1133">Transmembrane helix</keyword>
<keyword evidence="1" id="KW-0812">Transmembrane</keyword>
<name>A0A7Y2RIW0_9GAMM</name>
<protein>
    <submittedName>
        <fullName evidence="3">Uncharacterized protein</fullName>
    </submittedName>
</protein>
<evidence type="ECO:0000313" key="6">
    <source>
        <dbReference type="Proteomes" id="UP000546536"/>
    </source>
</evidence>
<proteinExistence type="predicted"/>
<evidence type="ECO:0000313" key="7">
    <source>
        <dbReference type="Proteomes" id="UP000569202"/>
    </source>
</evidence>
<evidence type="ECO:0000313" key="3">
    <source>
        <dbReference type="EMBL" id="NNH79439.1"/>
    </source>
</evidence>
<keyword evidence="1" id="KW-0472">Membrane</keyword>
<keyword evidence="6" id="KW-1185">Reference proteome</keyword>
<dbReference type="AlphaFoldDB" id="A0A7Y2RIW0"/>
<feature type="transmembrane region" description="Helical" evidence="1">
    <location>
        <begin position="30"/>
        <end position="48"/>
    </location>
</feature>
<dbReference type="EMBL" id="JABERL010000086">
    <property type="protein sequence ID" value="NNH79439.1"/>
    <property type="molecule type" value="Genomic_DNA"/>
</dbReference>